<dbReference type="InterPro" id="IPR036283">
    <property type="entry name" value="NOB1_Zf-like_sf"/>
</dbReference>
<keyword evidence="1" id="KW-0812">Transmembrane</keyword>
<dbReference type="AlphaFoldDB" id="A0A1H8KK21"/>
<sequence length="292" mass="31856">MKWRCEHCGKPHERNDPPCDNCGHSEFEKAVVPMAPEAEDEDASTTYAWICTECGNDHPKHTPPCDRCGNATLERRELSYDEDEIVEEMLEDSSGRTPSADVSYLDVLDAKLVLLFLGVAALVAYLALGFLGIVQIPGISPTPPVPGNATAADGLVFADVESAYVDELNARRSEQGYGNLTLDENLDAAATAYNQQRVRRDYGEIDSASEDRARSEIGDVCGDATPVLVTFPPDLQLGEEGMEFETERELARLLAEPGTNTREPLVEAERKLTGVDVHVAPDGVLYVTQIVC</sequence>
<reference evidence="3" key="1">
    <citation type="submission" date="2016-10" db="EMBL/GenBank/DDBJ databases">
        <authorList>
            <person name="Varghese N."/>
            <person name="Submissions S."/>
        </authorList>
    </citation>
    <scope>NUCLEOTIDE SEQUENCE [LARGE SCALE GENOMIC DNA]</scope>
    <source>
        <strain evidence="3">IBRC-M 10043</strain>
    </source>
</reference>
<evidence type="ECO:0000313" key="2">
    <source>
        <dbReference type="EMBL" id="SEN93323.1"/>
    </source>
</evidence>
<accession>A0A1H8KK21</accession>
<evidence type="ECO:0000313" key="3">
    <source>
        <dbReference type="Proteomes" id="UP000198775"/>
    </source>
</evidence>
<dbReference type="RefSeq" id="WP_092659075.1">
    <property type="nucleotide sequence ID" value="NZ_FOCX01000006.1"/>
</dbReference>
<keyword evidence="3" id="KW-1185">Reference proteome</keyword>
<feature type="transmembrane region" description="Helical" evidence="1">
    <location>
        <begin position="112"/>
        <end position="134"/>
    </location>
</feature>
<name>A0A1H8KK21_9EURY</name>
<gene>
    <name evidence="2" type="ORF">SAMN05216388_100690</name>
</gene>
<evidence type="ECO:0000256" key="1">
    <source>
        <dbReference type="SAM" id="Phobius"/>
    </source>
</evidence>
<protein>
    <recommendedName>
        <fullName evidence="4">Double zinc ribbon</fullName>
    </recommendedName>
</protein>
<dbReference type="OrthoDB" id="262791at2157"/>
<keyword evidence="1" id="KW-1133">Transmembrane helix</keyword>
<proteinExistence type="predicted"/>
<dbReference type="EMBL" id="FOCX01000006">
    <property type="protein sequence ID" value="SEN93323.1"/>
    <property type="molecule type" value="Genomic_DNA"/>
</dbReference>
<dbReference type="SUPFAM" id="SSF144206">
    <property type="entry name" value="NOB1 zinc finger-like"/>
    <property type="match status" value="1"/>
</dbReference>
<organism evidence="2 3">
    <name type="scientific">Halorientalis persicus</name>
    <dbReference type="NCBI Taxonomy" id="1367881"/>
    <lineage>
        <taxon>Archaea</taxon>
        <taxon>Methanobacteriati</taxon>
        <taxon>Methanobacteriota</taxon>
        <taxon>Stenosarchaea group</taxon>
        <taxon>Halobacteria</taxon>
        <taxon>Halobacteriales</taxon>
        <taxon>Haloarculaceae</taxon>
        <taxon>Halorientalis</taxon>
    </lineage>
</organism>
<evidence type="ECO:0008006" key="4">
    <source>
        <dbReference type="Google" id="ProtNLM"/>
    </source>
</evidence>
<keyword evidence="1" id="KW-0472">Membrane</keyword>
<dbReference type="Proteomes" id="UP000198775">
    <property type="component" value="Unassembled WGS sequence"/>
</dbReference>